<feature type="coiled-coil region" evidence="8">
    <location>
        <begin position="14"/>
        <end position="41"/>
    </location>
</feature>
<gene>
    <name evidence="10" type="ORF">B0T21DRAFT_314833</name>
</gene>
<comment type="similarity">
    <text evidence="3">Belongs to the CENP-K/MCM22 family.</text>
</comment>
<evidence type="ECO:0000256" key="8">
    <source>
        <dbReference type="SAM" id="Coils"/>
    </source>
</evidence>
<keyword evidence="11" id="KW-1185">Reference proteome</keyword>
<reference evidence="10" key="1">
    <citation type="submission" date="2023-06" db="EMBL/GenBank/DDBJ databases">
        <title>Genome-scale phylogeny and comparative genomics of the fungal order Sordariales.</title>
        <authorList>
            <consortium name="Lawrence Berkeley National Laboratory"/>
            <person name="Hensen N."/>
            <person name="Bonometti L."/>
            <person name="Westerberg I."/>
            <person name="Brannstrom I.O."/>
            <person name="Guillou S."/>
            <person name="Cros-Aarteil S."/>
            <person name="Calhoun S."/>
            <person name="Haridas S."/>
            <person name="Kuo A."/>
            <person name="Mondo S."/>
            <person name="Pangilinan J."/>
            <person name="Riley R."/>
            <person name="Labutti K."/>
            <person name="Andreopoulos B."/>
            <person name="Lipzen A."/>
            <person name="Chen C."/>
            <person name="Yanf M."/>
            <person name="Daum C."/>
            <person name="Ng V."/>
            <person name="Clum A."/>
            <person name="Steindorff A."/>
            <person name="Ohm R."/>
            <person name="Martin F."/>
            <person name="Silar P."/>
            <person name="Natvig D."/>
            <person name="Lalanne C."/>
            <person name="Gautier V."/>
            <person name="Ament-Velasquez S.L."/>
            <person name="Kruys A."/>
            <person name="Hutchinson M.I."/>
            <person name="Powell A.J."/>
            <person name="Barry K."/>
            <person name="Miller A.N."/>
            <person name="Grigoriev I.V."/>
            <person name="Debuchy R."/>
            <person name="Gladieux P."/>
            <person name="Thoren M.H."/>
            <person name="Johannesson H."/>
        </authorList>
    </citation>
    <scope>NUCLEOTIDE SEQUENCE</scope>
    <source>
        <strain evidence="10">CBS 540.89</strain>
    </source>
</reference>
<evidence type="ECO:0000256" key="7">
    <source>
        <dbReference type="ARBA" id="ARBA00023328"/>
    </source>
</evidence>
<proteinExistence type="inferred from homology"/>
<dbReference type="PANTHER" id="PTHR14401">
    <property type="entry name" value="CENTROMERE PROTEIN K"/>
    <property type="match status" value="1"/>
</dbReference>
<evidence type="ECO:0000256" key="5">
    <source>
        <dbReference type="ARBA" id="ARBA00023054"/>
    </source>
</evidence>
<evidence type="ECO:0000256" key="6">
    <source>
        <dbReference type="ARBA" id="ARBA00023242"/>
    </source>
</evidence>
<comment type="caution">
    <text evidence="10">The sequence shown here is derived from an EMBL/GenBank/DDBJ whole genome shotgun (WGS) entry which is preliminary data.</text>
</comment>
<dbReference type="Proteomes" id="UP001172159">
    <property type="component" value="Unassembled WGS sequence"/>
</dbReference>
<evidence type="ECO:0000313" key="11">
    <source>
        <dbReference type="Proteomes" id="UP001172159"/>
    </source>
</evidence>
<feature type="coiled-coil region" evidence="8">
    <location>
        <begin position="113"/>
        <end position="177"/>
    </location>
</feature>
<keyword evidence="7" id="KW-0137">Centromere</keyword>
<evidence type="ECO:0000313" key="10">
    <source>
        <dbReference type="EMBL" id="KAK0729226.1"/>
    </source>
</evidence>
<organism evidence="10 11">
    <name type="scientific">Apiosordaria backusii</name>
    <dbReference type="NCBI Taxonomy" id="314023"/>
    <lineage>
        <taxon>Eukaryota</taxon>
        <taxon>Fungi</taxon>
        <taxon>Dikarya</taxon>
        <taxon>Ascomycota</taxon>
        <taxon>Pezizomycotina</taxon>
        <taxon>Sordariomycetes</taxon>
        <taxon>Sordariomycetidae</taxon>
        <taxon>Sordariales</taxon>
        <taxon>Lasiosphaeriaceae</taxon>
        <taxon>Apiosordaria</taxon>
    </lineage>
</organism>
<dbReference type="AlphaFoldDB" id="A0AA40B7S9"/>
<comment type="subcellular location">
    <subcellularLocation>
        <location evidence="2">Chromosome</location>
        <location evidence="2">Centromere</location>
    </subcellularLocation>
    <subcellularLocation>
        <location evidence="1">Nucleus</location>
    </subcellularLocation>
</comment>
<dbReference type="GO" id="GO:0000775">
    <property type="term" value="C:chromosome, centromeric region"/>
    <property type="evidence" value="ECO:0007669"/>
    <property type="project" value="UniProtKB-SubCell"/>
</dbReference>
<dbReference type="Pfam" id="PF11802">
    <property type="entry name" value="CENP-K"/>
    <property type="match status" value="1"/>
</dbReference>
<protein>
    <submittedName>
        <fullName evidence="10">Uncharacterized protein</fullName>
    </submittedName>
</protein>
<feature type="compositionally biased region" description="Basic and acidic residues" evidence="9">
    <location>
        <begin position="224"/>
        <end position="239"/>
    </location>
</feature>
<dbReference type="InterPro" id="IPR020993">
    <property type="entry name" value="Centromere_CenpK"/>
</dbReference>
<dbReference type="GO" id="GO:0051382">
    <property type="term" value="P:kinetochore assembly"/>
    <property type="evidence" value="ECO:0007669"/>
    <property type="project" value="InterPro"/>
</dbReference>
<evidence type="ECO:0000256" key="9">
    <source>
        <dbReference type="SAM" id="MobiDB-lite"/>
    </source>
</evidence>
<dbReference type="EMBL" id="JAUKTV010000009">
    <property type="protein sequence ID" value="KAK0729226.1"/>
    <property type="molecule type" value="Genomic_DNA"/>
</dbReference>
<dbReference type="GO" id="GO:0000070">
    <property type="term" value="P:mitotic sister chromatid segregation"/>
    <property type="evidence" value="ECO:0007669"/>
    <property type="project" value="TreeGrafter"/>
</dbReference>
<evidence type="ECO:0000256" key="1">
    <source>
        <dbReference type="ARBA" id="ARBA00004123"/>
    </source>
</evidence>
<name>A0AA40B7S9_9PEZI</name>
<keyword evidence="5 8" id="KW-0175">Coiled coil</keyword>
<dbReference type="PANTHER" id="PTHR14401:SF6">
    <property type="entry name" value="CENTROMERE PROTEIN K"/>
    <property type="match status" value="1"/>
</dbReference>
<evidence type="ECO:0000256" key="4">
    <source>
        <dbReference type="ARBA" id="ARBA00022454"/>
    </source>
</evidence>
<sequence>MEFEYDNSASRAHEVDMERTIQELNRRKRELEEAIQQLRSSSRVSGAEPSPEDTLEIFTKAYEEIAESRPFLPAPGSVLPALLAIRSAQKTIAESNEYLKSQASSQDEVARKVEVEKTALREQQALKRALENRIKSLRDGLQNKQEKSPEQIAKERIAELKRQKKEWDEKTTKLTKDLDWFIEEHLGPMLAAEELGGPVVGQLTDIDPEDLSAGFSAQGKLKKAKDQPDVDKRQRRIDEIWGPQEQQGESNNKRKREGDEASAAVAELRRLIEQLMNKLVESQGDNSECYLRIPKETAAVRFLVRSKVALFHPKDAQKLRLVDFGRDIDD</sequence>
<evidence type="ECO:0000256" key="3">
    <source>
        <dbReference type="ARBA" id="ARBA00005795"/>
    </source>
</evidence>
<feature type="region of interest" description="Disordered" evidence="9">
    <location>
        <begin position="211"/>
        <end position="260"/>
    </location>
</feature>
<keyword evidence="4" id="KW-0158">Chromosome</keyword>
<accession>A0AA40B7S9</accession>
<dbReference type="GO" id="GO:0005634">
    <property type="term" value="C:nucleus"/>
    <property type="evidence" value="ECO:0007669"/>
    <property type="project" value="UniProtKB-SubCell"/>
</dbReference>
<evidence type="ECO:0000256" key="2">
    <source>
        <dbReference type="ARBA" id="ARBA00004584"/>
    </source>
</evidence>
<keyword evidence="6" id="KW-0539">Nucleus</keyword>